<dbReference type="InterPro" id="IPR016181">
    <property type="entry name" value="Acyl_CoA_acyltransferase"/>
</dbReference>
<accession>A0ABU1P2V0</accession>
<dbReference type="EMBL" id="JAVDSB010000012">
    <property type="protein sequence ID" value="MDR6553879.1"/>
    <property type="molecule type" value="Genomic_DNA"/>
</dbReference>
<protein>
    <recommendedName>
        <fullName evidence="3">BioF2-like acetyltransferase domain-containing protein</fullName>
    </recommendedName>
</protein>
<evidence type="ECO:0000313" key="2">
    <source>
        <dbReference type="Proteomes" id="UP001267290"/>
    </source>
</evidence>
<dbReference type="Proteomes" id="UP001267290">
    <property type="component" value="Unassembled WGS sequence"/>
</dbReference>
<proteinExistence type="predicted"/>
<evidence type="ECO:0008006" key="3">
    <source>
        <dbReference type="Google" id="ProtNLM"/>
    </source>
</evidence>
<comment type="caution">
    <text evidence="1">The sequence shown here is derived from an EMBL/GenBank/DDBJ whole genome shotgun (WGS) entry which is preliminary data.</text>
</comment>
<name>A0ABU1P2V0_9BACL</name>
<keyword evidence="2" id="KW-1185">Reference proteome</keyword>
<gene>
    <name evidence="1" type="ORF">J2736_005089</name>
</gene>
<sequence length="313" mass="36034">MMQAQVQVQTQEALVNWGEFNRQKWKCKVLLKRFQAPNSDAYCDSIFFLNQQGKIYLPPLNFYHPVEFTPTPTNKNFRIIRQWNDVADVMLREMIKNGSDIDFVLPPEISDIRPWIWAGFQISVQYTYKIKFPYKPEQLDSLIQRKINKANSEGYVVIKTDNFDDVHQCLKETETRKGFNHQLTIQDMKLAKDLLGEQSFRAYVCYSKDGAPVSASIILVLNKKCALGWVLGTKHAYLSHGVTQKLIDFSFRDLSSDGIGGFDFCGANIPSVSEAKSPWGGELVPYYLVRKQGIKELFRTGREWINFLKKHGG</sequence>
<evidence type="ECO:0000313" key="1">
    <source>
        <dbReference type="EMBL" id="MDR6553879.1"/>
    </source>
</evidence>
<organism evidence="1 2">
    <name type="scientific">Paenibacillus qinlingensis</name>
    <dbReference type="NCBI Taxonomy" id="1837343"/>
    <lineage>
        <taxon>Bacteria</taxon>
        <taxon>Bacillati</taxon>
        <taxon>Bacillota</taxon>
        <taxon>Bacilli</taxon>
        <taxon>Bacillales</taxon>
        <taxon>Paenibacillaceae</taxon>
        <taxon>Paenibacillus</taxon>
    </lineage>
</organism>
<dbReference type="SUPFAM" id="SSF55729">
    <property type="entry name" value="Acyl-CoA N-acyltransferases (Nat)"/>
    <property type="match status" value="1"/>
</dbReference>
<dbReference type="Gene3D" id="3.40.630.30">
    <property type="match status" value="1"/>
</dbReference>
<reference evidence="1 2" key="1">
    <citation type="submission" date="2023-07" db="EMBL/GenBank/DDBJ databases">
        <title>Sorghum-associated microbial communities from plants grown in Nebraska, USA.</title>
        <authorList>
            <person name="Schachtman D."/>
        </authorList>
    </citation>
    <scope>NUCLEOTIDE SEQUENCE [LARGE SCALE GENOMIC DNA]</scope>
    <source>
        <strain evidence="1 2">CC258</strain>
    </source>
</reference>